<dbReference type="AlphaFoldDB" id="A0A9W9MDT2"/>
<dbReference type="GeneID" id="83182255"/>
<proteinExistence type="predicted"/>
<dbReference type="EMBL" id="JAPQKR010000014">
    <property type="protein sequence ID" value="KAJ5198775.1"/>
    <property type="molecule type" value="Genomic_DNA"/>
</dbReference>
<name>A0A9W9MDT2_9EURO</name>
<comment type="caution">
    <text evidence="2">The sequence shown here is derived from an EMBL/GenBank/DDBJ whole genome shotgun (WGS) entry which is preliminary data.</text>
</comment>
<protein>
    <submittedName>
        <fullName evidence="2">Uncharacterized protein</fullName>
    </submittedName>
</protein>
<reference evidence="2" key="1">
    <citation type="submission" date="2022-12" db="EMBL/GenBank/DDBJ databases">
        <authorList>
            <person name="Petersen C."/>
        </authorList>
    </citation>
    <scope>NUCLEOTIDE SEQUENCE</scope>
    <source>
        <strain evidence="2">IBT 15544</strain>
    </source>
</reference>
<evidence type="ECO:0000256" key="1">
    <source>
        <dbReference type="SAM" id="MobiDB-lite"/>
    </source>
</evidence>
<dbReference type="Proteomes" id="UP001150904">
    <property type="component" value="Unassembled WGS sequence"/>
</dbReference>
<organism evidence="2 3">
    <name type="scientific">Penicillium cinerascens</name>
    <dbReference type="NCBI Taxonomy" id="70096"/>
    <lineage>
        <taxon>Eukaryota</taxon>
        <taxon>Fungi</taxon>
        <taxon>Dikarya</taxon>
        <taxon>Ascomycota</taxon>
        <taxon>Pezizomycotina</taxon>
        <taxon>Eurotiomycetes</taxon>
        <taxon>Eurotiomycetidae</taxon>
        <taxon>Eurotiales</taxon>
        <taxon>Aspergillaceae</taxon>
        <taxon>Penicillium</taxon>
    </lineage>
</organism>
<feature type="compositionally biased region" description="Polar residues" evidence="1">
    <location>
        <begin position="76"/>
        <end position="86"/>
    </location>
</feature>
<evidence type="ECO:0000313" key="3">
    <source>
        <dbReference type="Proteomes" id="UP001150904"/>
    </source>
</evidence>
<feature type="region of interest" description="Disordered" evidence="1">
    <location>
        <begin position="76"/>
        <end position="142"/>
    </location>
</feature>
<feature type="compositionally biased region" description="Polar residues" evidence="1">
    <location>
        <begin position="126"/>
        <end position="135"/>
    </location>
</feature>
<gene>
    <name evidence="2" type="ORF">N7498_007892</name>
</gene>
<keyword evidence="3" id="KW-1185">Reference proteome</keyword>
<accession>A0A9W9MDT2</accession>
<reference evidence="2" key="2">
    <citation type="journal article" date="2023" name="IMA Fungus">
        <title>Comparative genomic study of the Penicillium genus elucidates a diverse pangenome and 15 lateral gene transfer events.</title>
        <authorList>
            <person name="Petersen C."/>
            <person name="Sorensen T."/>
            <person name="Nielsen M.R."/>
            <person name="Sondergaard T.E."/>
            <person name="Sorensen J.L."/>
            <person name="Fitzpatrick D.A."/>
            <person name="Frisvad J.C."/>
            <person name="Nielsen K.L."/>
        </authorList>
    </citation>
    <scope>NUCLEOTIDE SEQUENCE</scope>
    <source>
        <strain evidence="2">IBT 15544</strain>
    </source>
</reference>
<evidence type="ECO:0000313" key="2">
    <source>
        <dbReference type="EMBL" id="KAJ5198775.1"/>
    </source>
</evidence>
<dbReference type="RefSeq" id="XP_058307203.1">
    <property type="nucleotide sequence ID" value="XM_058454954.1"/>
</dbReference>
<sequence length="271" mass="30279">MRVLFHQAMIPIHQGNINLDINIHIFTGSSGLVYPYLPSPNPEFVFNQNPHLVNYPSQISVYQQLRCEPKAAKQNSILPCTTSSKPPQGVRRKTPPKGELIAHKRHKRDIGPTTPGSVYTKDRAPANTSPKQQQPPEADTKVAKASLPVHKVTILQNVKERYKAVFESLSGREASGLLGGWMKDMNDGVSVAFDPPDCWPETEPFDLPEYLEEEAPGVIIKVLLHLVCGKHCRKVTKQKLDQLRNTMGGLDIQQEKKSELEKVMDLHKAAV</sequence>